<reference evidence="2" key="1">
    <citation type="submission" date="2020-05" db="EMBL/GenBank/DDBJ databases">
        <title>Phylogenomic resolution of chytrid fungi.</title>
        <authorList>
            <person name="Stajich J.E."/>
            <person name="Amses K."/>
            <person name="Simmons R."/>
            <person name="Seto K."/>
            <person name="Myers J."/>
            <person name="Bonds A."/>
            <person name="Quandt C.A."/>
            <person name="Barry K."/>
            <person name="Liu P."/>
            <person name="Grigoriev I."/>
            <person name="Longcore J.E."/>
            <person name="James T.Y."/>
        </authorList>
    </citation>
    <scope>NUCLEOTIDE SEQUENCE</scope>
    <source>
        <strain evidence="2">JEL0379</strain>
    </source>
</reference>
<keyword evidence="3" id="KW-1185">Reference proteome</keyword>
<evidence type="ECO:0000313" key="2">
    <source>
        <dbReference type="EMBL" id="KAJ3170503.1"/>
    </source>
</evidence>
<accession>A0AAD5TE72</accession>
<organism evidence="2 3">
    <name type="scientific">Geranomyces variabilis</name>
    <dbReference type="NCBI Taxonomy" id="109894"/>
    <lineage>
        <taxon>Eukaryota</taxon>
        <taxon>Fungi</taxon>
        <taxon>Fungi incertae sedis</taxon>
        <taxon>Chytridiomycota</taxon>
        <taxon>Chytridiomycota incertae sedis</taxon>
        <taxon>Chytridiomycetes</taxon>
        <taxon>Spizellomycetales</taxon>
        <taxon>Powellomycetaceae</taxon>
        <taxon>Geranomyces</taxon>
    </lineage>
</organism>
<name>A0AAD5TE72_9FUNG</name>
<dbReference type="AlphaFoldDB" id="A0AAD5TE72"/>
<gene>
    <name evidence="2" type="ORF">HDU87_008738</name>
</gene>
<dbReference type="EMBL" id="JADGJQ010000094">
    <property type="protein sequence ID" value="KAJ3170503.1"/>
    <property type="molecule type" value="Genomic_DNA"/>
</dbReference>
<evidence type="ECO:0000313" key="3">
    <source>
        <dbReference type="Proteomes" id="UP001212152"/>
    </source>
</evidence>
<evidence type="ECO:0000256" key="1">
    <source>
        <dbReference type="SAM" id="MobiDB-lite"/>
    </source>
</evidence>
<comment type="caution">
    <text evidence="2">The sequence shown here is derived from an EMBL/GenBank/DDBJ whole genome shotgun (WGS) entry which is preliminary data.</text>
</comment>
<feature type="region of interest" description="Disordered" evidence="1">
    <location>
        <begin position="1"/>
        <end position="26"/>
    </location>
</feature>
<protein>
    <submittedName>
        <fullName evidence="2">Uncharacterized protein</fullName>
    </submittedName>
</protein>
<feature type="compositionally biased region" description="Polar residues" evidence="1">
    <location>
        <begin position="1"/>
        <end position="10"/>
    </location>
</feature>
<dbReference type="Proteomes" id="UP001212152">
    <property type="component" value="Unassembled WGS sequence"/>
</dbReference>
<proteinExistence type="predicted"/>
<sequence length="149" mass="16887">MHRANRSSASSKDHRATYRSKACGKRPDGRVLSEKFEQAFLETTSSKHADSASATVYDLYKLGQFCQGAINYKAKQHVKNSPCYAFHFLRETIEVYQMELEYDGIYTMVNIASCRIPRRLDNLWLLPPLLAAMLHIKTSILATLKVGKG</sequence>